<proteinExistence type="inferred from homology"/>
<evidence type="ECO:0000256" key="8">
    <source>
        <dbReference type="ARBA" id="ARBA00023118"/>
    </source>
</evidence>
<dbReference type="InterPro" id="IPR021127">
    <property type="entry name" value="CRISPR_associated_Cas2"/>
</dbReference>
<dbReference type="KEGG" id="had:CDV25_06565"/>
<evidence type="ECO:0000313" key="11">
    <source>
        <dbReference type="Proteomes" id="UP000244890"/>
    </source>
</evidence>
<keyword evidence="4 9" id="KW-0479">Metal-binding</keyword>
<dbReference type="CDD" id="cd09638">
    <property type="entry name" value="Cas2_I_II_III"/>
    <property type="match status" value="1"/>
</dbReference>
<dbReference type="GO" id="GO:0016787">
    <property type="term" value="F:hydrolase activity"/>
    <property type="evidence" value="ECO:0007669"/>
    <property type="project" value="UniProtKB-KW"/>
</dbReference>
<evidence type="ECO:0000256" key="6">
    <source>
        <dbReference type="ARBA" id="ARBA00022801"/>
    </source>
</evidence>
<name>A0A2U8FE09_9HELI</name>
<dbReference type="GO" id="GO:0046872">
    <property type="term" value="F:metal ion binding"/>
    <property type="evidence" value="ECO:0007669"/>
    <property type="project" value="UniProtKB-UniRule"/>
</dbReference>
<comment type="function">
    <text evidence="9">CRISPR (clustered regularly interspaced short palindromic repeat), is an adaptive immune system that provides protection against mobile genetic elements (viruses, transposable elements and conjugative plasmids). CRISPR clusters contain sequences complementary to antecedent mobile elements and target invading nucleic acids. CRISPR clusters are transcribed and processed into CRISPR RNA (crRNA). Functions as a ssRNA-specific endoribonuclease. Involved in the integration of spacer DNA into the CRISPR cassette.</text>
</comment>
<dbReference type="Proteomes" id="UP000244890">
    <property type="component" value="Chromosome"/>
</dbReference>
<evidence type="ECO:0000256" key="4">
    <source>
        <dbReference type="ARBA" id="ARBA00022723"/>
    </source>
</evidence>
<evidence type="ECO:0000256" key="7">
    <source>
        <dbReference type="ARBA" id="ARBA00022842"/>
    </source>
</evidence>
<evidence type="ECO:0000256" key="9">
    <source>
        <dbReference type="HAMAP-Rule" id="MF_01471"/>
    </source>
</evidence>
<evidence type="ECO:0000256" key="3">
    <source>
        <dbReference type="ARBA" id="ARBA00022722"/>
    </source>
</evidence>
<keyword evidence="7 9" id="KW-0460">Magnesium</keyword>
<sequence length="108" mass="12613">MMEEKFMRVLVMFDMPTCSKKERKDYARFRKSLIKDGFMMLQYSVYMRICKGVASANNYLDKVGLIVPPKGHIRALILTEKQFDNMRLLLGGRSENEKANAPRQLTLF</sequence>
<dbReference type="Pfam" id="PF09827">
    <property type="entry name" value="CRISPR_Cas2"/>
    <property type="match status" value="1"/>
</dbReference>
<organism evidence="10 11">
    <name type="scientific">Helicobacter apodemus</name>
    <dbReference type="NCBI Taxonomy" id="135569"/>
    <lineage>
        <taxon>Bacteria</taxon>
        <taxon>Pseudomonadati</taxon>
        <taxon>Campylobacterota</taxon>
        <taxon>Epsilonproteobacteria</taxon>
        <taxon>Campylobacterales</taxon>
        <taxon>Helicobacteraceae</taxon>
        <taxon>Helicobacter</taxon>
    </lineage>
</organism>
<accession>A0A2U8FE09</accession>
<comment type="cofactor">
    <cofactor evidence="1 9">
        <name>Mg(2+)</name>
        <dbReference type="ChEBI" id="CHEBI:18420"/>
    </cofactor>
</comment>
<gene>
    <name evidence="9 10" type="primary">cas2</name>
    <name evidence="10" type="ORF">CDV25_06565</name>
</gene>
<protein>
    <recommendedName>
        <fullName evidence="9">CRISPR-associated endoribonuclease Cas2</fullName>
        <ecNumber evidence="9">3.1.-.-</ecNumber>
    </recommendedName>
</protein>
<dbReference type="NCBIfam" id="TIGR01573">
    <property type="entry name" value="cas2"/>
    <property type="match status" value="1"/>
</dbReference>
<keyword evidence="3 9" id="KW-0540">Nuclease</keyword>
<dbReference type="InterPro" id="IPR019199">
    <property type="entry name" value="Virulence_VapD/CRISPR_Cas2"/>
</dbReference>
<evidence type="ECO:0000313" key="10">
    <source>
        <dbReference type="EMBL" id="AWI34462.1"/>
    </source>
</evidence>
<evidence type="ECO:0000256" key="2">
    <source>
        <dbReference type="ARBA" id="ARBA00009959"/>
    </source>
</evidence>
<keyword evidence="8 9" id="KW-0051">Antiviral defense</keyword>
<dbReference type="GO" id="GO:0051607">
    <property type="term" value="P:defense response to virus"/>
    <property type="evidence" value="ECO:0007669"/>
    <property type="project" value="UniProtKB-UniRule"/>
</dbReference>
<keyword evidence="5 9" id="KW-0255">Endonuclease</keyword>
<keyword evidence="6 9" id="KW-0378">Hydrolase</keyword>
<dbReference type="EMBL" id="CP021886">
    <property type="protein sequence ID" value="AWI34462.1"/>
    <property type="molecule type" value="Genomic_DNA"/>
</dbReference>
<dbReference type="EC" id="3.1.-.-" evidence="9"/>
<dbReference type="AlphaFoldDB" id="A0A2U8FE09"/>
<dbReference type="GO" id="GO:0004521">
    <property type="term" value="F:RNA endonuclease activity"/>
    <property type="evidence" value="ECO:0007669"/>
    <property type="project" value="InterPro"/>
</dbReference>
<dbReference type="SUPFAM" id="SSF143430">
    <property type="entry name" value="TTP0101/SSO1404-like"/>
    <property type="match status" value="1"/>
</dbReference>
<feature type="binding site" evidence="9">
    <location>
        <position position="14"/>
    </location>
    <ligand>
        <name>Mg(2+)</name>
        <dbReference type="ChEBI" id="CHEBI:18420"/>
        <note>catalytic</note>
    </ligand>
</feature>
<dbReference type="GO" id="GO:0043571">
    <property type="term" value="P:maintenance of CRISPR repeat elements"/>
    <property type="evidence" value="ECO:0007669"/>
    <property type="project" value="UniProtKB-UniRule"/>
</dbReference>
<dbReference type="HAMAP" id="MF_01471">
    <property type="entry name" value="Cas2"/>
    <property type="match status" value="1"/>
</dbReference>
<evidence type="ECO:0000256" key="1">
    <source>
        <dbReference type="ARBA" id="ARBA00001946"/>
    </source>
</evidence>
<reference evidence="10 11" key="1">
    <citation type="submission" date="2017-06" db="EMBL/GenBank/DDBJ databases">
        <title>Complete genome of Helicobacter apodemus.</title>
        <authorList>
            <person name="Cho S."/>
        </authorList>
    </citation>
    <scope>NUCLEOTIDE SEQUENCE [LARGE SCALE GENOMIC DNA]</scope>
    <source>
        <strain evidence="11">SNUVETPUB-15-01</strain>
    </source>
</reference>
<comment type="similarity">
    <text evidence="2 9">Belongs to the CRISPR-associated endoribonuclease Cas2 protein family.</text>
</comment>
<evidence type="ECO:0000256" key="5">
    <source>
        <dbReference type="ARBA" id="ARBA00022759"/>
    </source>
</evidence>
<comment type="subunit">
    <text evidence="9">Homodimer, forms a heterotetramer with a Cas1 homodimer.</text>
</comment>